<evidence type="ECO:0000313" key="2">
    <source>
        <dbReference type="Proteomes" id="UP000815325"/>
    </source>
</evidence>
<accession>A0ABQ7G6E5</accession>
<sequence>MESTVSKVPQKNFQFLPTTAPQVGIATATYSRSGSGRGSGVNFALPIDKVVKVVPQLIVYGNAAGKRI</sequence>
<reference evidence="1" key="1">
    <citation type="submission" date="2017-08" db="EMBL/GenBank/DDBJ databases">
        <authorList>
            <person name="Polle J.E."/>
            <person name="Barry K."/>
            <person name="Cushman J."/>
            <person name="Schmutz J."/>
            <person name="Tran D."/>
            <person name="Hathwaick L.T."/>
            <person name="Yim W.C."/>
            <person name="Jenkins J."/>
            <person name="Mckie-Krisberg Z.M."/>
            <person name="Prochnik S."/>
            <person name="Lindquist E."/>
            <person name="Dockter R.B."/>
            <person name="Adam C."/>
            <person name="Molina H."/>
            <person name="Bunkerborg J."/>
            <person name="Jin E."/>
            <person name="Buchheim M."/>
            <person name="Magnuson J."/>
        </authorList>
    </citation>
    <scope>NUCLEOTIDE SEQUENCE</scope>
    <source>
        <strain evidence="1">CCAP 19/18</strain>
    </source>
</reference>
<proteinExistence type="predicted"/>
<comment type="caution">
    <text evidence="1">The sequence shown here is derived from an EMBL/GenBank/DDBJ whole genome shotgun (WGS) entry which is preliminary data.</text>
</comment>
<dbReference type="Gene3D" id="2.40.10.10">
    <property type="entry name" value="Trypsin-like serine proteases"/>
    <property type="match status" value="1"/>
</dbReference>
<dbReference type="Proteomes" id="UP000815325">
    <property type="component" value="Unassembled WGS sequence"/>
</dbReference>
<keyword evidence="2" id="KW-1185">Reference proteome</keyword>
<evidence type="ECO:0008006" key="3">
    <source>
        <dbReference type="Google" id="ProtNLM"/>
    </source>
</evidence>
<dbReference type="EMBL" id="MU070071">
    <property type="protein sequence ID" value="KAF5830178.1"/>
    <property type="molecule type" value="Genomic_DNA"/>
</dbReference>
<gene>
    <name evidence="1" type="ORF">DUNSADRAFT_14933</name>
</gene>
<organism evidence="1 2">
    <name type="scientific">Dunaliella salina</name>
    <name type="common">Green alga</name>
    <name type="synonym">Protococcus salinus</name>
    <dbReference type="NCBI Taxonomy" id="3046"/>
    <lineage>
        <taxon>Eukaryota</taxon>
        <taxon>Viridiplantae</taxon>
        <taxon>Chlorophyta</taxon>
        <taxon>core chlorophytes</taxon>
        <taxon>Chlorophyceae</taxon>
        <taxon>CS clade</taxon>
        <taxon>Chlamydomonadales</taxon>
        <taxon>Dunaliellaceae</taxon>
        <taxon>Dunaliella</taxon>
    </lineage>
</organism>
<dbReference type="InterPro" id="IPR043504">
    <property type="entry name" value="Peptidase_S1_PA_chymotrypsin"/>
</dbReference>
<evidence type="ECO:0000313" key="1">
    <source>
        <dbReference type="EMBL" id="KAF5830178.1"/>
    </source>
</evidence>
<protein>
    <recommendedName>
        <fullName evidence="3">Encoded protein</fullName>
    </recommendedName>
</protein>
<name>A0ABQ7G6E5_DUNSA</name>